<evidence type="ECO:0000313" key="1">
    <source>
        <dbReference type="EMBL" id="GJD96949.1"/>
    </source>
</evidence>
<proteinExistence type="predicted"/>
<dbReference type="Proteomes" id="UP001055125">
    <property type="component" value="Unassembled WGS sequence"/>
</dbReference>
<protein>
    <recommendedName>
        <fullName evidence="3">PAS fold-3 domain-containing protein</fullName>
    </recommendedName>
</protein>
<dbReference type="Gene3D" id="3.30.450.20">
    <property type="entry name" value="PAS domain"/>
    <property type="match status" value="1"/>
</dbReference>
<evidence type="ECO:0000313" key="2">
    <source>
        <dbReference type="Proteomes" id="UP001055125"/>
    </source>
</evidence>
<sequence>MSRPLLRPPALHADDFAAALAASGVIGAWRHDLWADRLVLDTPLAARLGIDPDEGARGVPLAALLAAAHPEDQARLENALHAAGEFGGPFAVEFRTGAQRLALRGRIVSDVSGQPA</sequence>
<reference evidence="1" key="1">
    <citation type="journal article" date="2021" name="Front. Microbiol.">
        <title>Comprehensive Comparative Genomics and Phenotyping of Methylobacterium Species.</title>
        <authorList>
            <person name="Alessa O."/>
            <person name="Ogura Y."/>
            <person name="Fujitani Y."/>
            <person name="Takami H."/>
            <person name="Hayashi T."/>
            <person name="Sahin N."/>
            <person name="Tani A."/>
        </authorList>
    </citation>
    <scope>NUCLEOTIDE SEQUENCE</scope>
    <source>
        <strain evidence="1">DSM 19015</strain>
    </source>
</reference>
<dbReference type="EMBL" id="BPQP01000072">
    <property type="protein sequence ID" value="GJD96949.1"/>
    <property type="molecule type" value="Genomic_DNA"/>
</dbReference>
<comment type="caution">
    <text evidence="1">The sequence shown here is derived from an EMBL/GenBank/DDBJ whole genome shotgun (WGS) entry which is preliminary data.</text>
</comment>
<accession>A0ABQ4S3A6</accession>
<gene>
    <name evidence="1" type="ORF">OCOJLMKI_4177</name>
</gene>
<name>A0ABQ4S3A6_9HYPH</name>
<evidence type="ECO:0008006" key="3">
    <source>
        <dbReference type="Google" id="ProtNLM"/>
    </source>
</evidence>
<reference evidence="1" key="2">
    <citation type="submission" date="2021-08" db="EMBL/GenBank/DDBJ databases">
        <authorList>
            <person name="Tani A."/>
            <person name="Ola A."/>
            <person name="Ogura Y."/>
            <person name="Katsura K."/>
            <person name="Hayashi T."/>
        </authorList>
    </citation>
    <scope>NUCLEOTIDE SEQUENCE</scope>
    <source>
        <strain evidence="1">DSM 19015</strain>
    </source>
</reference>
<organism evidence="1 2">
    <name type="scientific">Methylobacterium iners</name>
    <dbReference type="NCBI Taxonomy" id="418707"/>
    <lineage>
        <taxon>Bacteria</taxon>
        <taxon>Pseudomonadati</taxon>
        <taxon>Pseudomonadota</taxon>
        <taxon>Alphaproteobacteria</taxon>
        <taxon>Hyphomicrobiales</taxon>
        <taxon>Methylobacteriaceae</taxon>
        <taxon>Methylobacterium</taxon>
    </lineage>
</organism>
<keyword evidence="2" id="KW-1185">Reference proteome</keyword>